<evidence type="ECO:0000313" key="2">
    <source>
        <dbReference type="EMBL" id="AAW24705.1"/>
    </source>
</evidence>
<dbReference type="AlphaFoldDB" id="Q5DHK1"/>
<protein>
    <submittedName>
        <fullName evidence="2">SJCHGC02778 protein</fullName>
    </submittedName>
</protein>
<dbReference type="CDD" id="cd23659">
    <property type="entry name" value="USP_At3g01520-like"/>
    <property type="match status" value="1"/>
</dbReference>
<dbReference type="Gene3D" id="3.40.50.620">
    <property type="entry name" value="HUPs"/>
    <property type="match status" value="1"/>
</dbReference>
<dbReference type="PRINTS" id="PR01438">
    <property type="entry name" value="UNVRSLSTRESS"/>
</dbReference>
<organism evidence="2">
    <name type="scientific">Schistosoma japonicum</name>
    <name type="common">Blood fluke</name>
    <dbReference type="NCBI Taxonomy" id="6182"/>
    <lineage>
        <taxon>Eukaryota</taxon>
        <taxon>Metazoa</taxon>
        <taxon>Spiralia</taxon>
        <taxon>Lophotrochozoa</taxon>
        <taxon>Platyhelminthes</taxon>
        <taxon>Trematoda</taxon>
        <taxon>Digenea</taxon>
        <taxon>Strigeidida</taxon>
        <taxon>Schistosomatoidea</taxon>
        <taxon>Schistosomatidae</taxon>
        <taxon>Schistosoma</taxon>
    </lineage>
</organism>
<dbReference type="PANTHER" id="PTHR46989">
    <property type="entry name" value="USP DOMAIN-CONTAINING PROTEIN"/>
    <property type="match status" value="1"/>
</dbReference>
<accession>Q5DHK1</accession>
<dbReference type="InterPro" id="IPR014729">
    <property type="entry name" value="Rossmann-like_a/b/a_fold"/>
</dbReference>
<dbReference type="EMBL" id="AY812973">
    <property type="protein sequence ID" value="AAW24705.1"/>
    <property type="molecule type" value="mRNA"/>
</dbReference>
<sequence>MAGGSFNYLQINMTSECSRRVLLPIDGSEHSKRAVNWYLTEFCKPDDHTYFLHVVESHYSKTTAIESHDHAKELSSNLNKNIKSNAQLGKLLGDKLHDDLEKSHIQMEYIMQIGNKPGELIVDLIKKLSVDVVLIGNRGLGALRRTFLGSVSEYVLHHCNVPFIIIPPPLCS</sequence>
<reference evidence="2" key="2">
    <citation type="journal article" date="2006" name="PLoS Pathog.">
        <title>New perspectives on host-parasite interplay by comparative transcriptomic and proteomic analyses of Schistosoma japonicum.</title>
        <authorList>
            <person name="Liu F."/>
            <person name="Lu J."/>
            <person name="Hu W."/>
            <person name="Wang S.Y."/>
            <person name="Cui S.J."/>
            <person name="Chi M."/>
            <person name="Yan Q."/>
            <person name="Wang X.R."/>
            <person name="Song H.D."/>
            <person name="Xu X.N."/>
            <person name="Wang J.J."/>
            <person name="Zhang X.L."/>
            <person name="Zhang X."/>
            <person name="Wang Z.Q."/>
            <person name="Xue C.L."/>
            <person name="Brindley P.J."/>
            <person name="McManus D.P."/>
            <person name="Yang P.Y."/>
            <person name="Feng Z."/>
            <person name="Chen Z."/>
            <person name="Han Z.G."/>
        </authorList>
    </citation>
    <scope>NUCLEOTIDE SEQUENCE</scope>
</reference>
<feature type="domain" description="UspA" evidence="1">
    <location>
        <begin position="19"/>
        <end position="167"/>
    </location>
</feature>
<reference evidence="2" key="1">
    <citation type="submission" date="2004-11" db="EMBL/GenBank/DDBJ databases">
        <title>The full-length cDNA sequences of Schistosoma japonicum genes.</title>
        <authorList>
            <person name="Han Z."/>
        </authorList>
    </citation>
    <scope>NUCLEOTIDE SEQUENCE</scope>
</reference>
<evidence type="ECO:0000259" key="1">
    <source>
        <dbReference type="Pfam" id="PF00582"/>
    </source>
</evidence>
<name>Q5DHK1_SCHJA</name>
<dbReference type="InterPro" id="IPR006015">
    <property type="entry name" value="Universal_stress_UspA"/>
</dbReference>
<dbReference type="Pfam" id="PF00582">
    <property type="entry name" value="Usp"/>
    <property type="match status" value="1"/>
</dbReference>
<dbReference type="SUPFAM" id="SSF52402">
    <property type="entry name" value="Adenine nucleotide alpha hydrolases-like"/>
    <property type="match status" value="1"/>
</dbReference>
<dbReference type="PANTHER" id="PTHR46989:SF3">
    <property type="entry name" value="USPA DOMAIN-CONTAINING PROTEIN"/>
    <property type="match status" value="1"/>
</dbReference>
<dbReference type="InterPro" id="IPR006016">
    <property type="entry name" value="UspA"/>
</dbReference>
<proteinExistence type="evidence at transcript level"/>